<sequence>MEIGGAERSLLTMLSELDYSKAEVDLFLLHRKGDLLKYIPKEVNVLEEKECYSQLAIPLIDVVKNKKYSIVYGRIKAKILAKIYDVFHRPKNESYVELEYSHKYTKKYMPQITDDKYDLIISYLTPHYFAVEKAYGRKKIAWIHTDYAYIDCDVNSEKRMWDQYDKIVAISVAVKESFLKKFPMLEDKIIMVENTVSRKFIERQANEIDVLNQLDQQSVRLLSIGRFCHPKNFDNIPEICSLLIKQGHNVKWYIIGFGEDENLIKSKIKEYGMEKSVIILGKKINPYPYIKACDIYVQPSRYEGKAITVLEAQALNKPVIITNYGTASSQLRDGSNGIIVSLDNQECAKEMGKVIDDMKLQKNLIENCKHMQFPNDFSILYDLCEDKI</sequence>
<dbReference type="PANTHER" id="PTHR12526:SF630">
    <property type="entry name" value="GLYCOSYLTRANSFERASE"/>
    <property type="match status" value="1"/>
</dbReference>
<keyword evidence="3" id="KW-1185">Reference proteome</keyword>
<dbReference type="SUPFAM" id="SSF53756">
    <property type="entry name" value="UDP-Glycosyltransferase/glycogen phosphorylase"/>
    <property type="match status" value="1"/>
</dbReference>
<evidence type="ECO:0000259" key="1">
    <source>
        <dbReference type="Pfam" id="PF00534"/>
    </source>
</evidence>
<reference evidence="2 3" key="1">
    <citation type="journal article" date="2020" name="Cell Host Microbe">
        <title>Functional and Genomic Variation between Human-Derived Isolates of Lachnospiraceae Reveals Inter- and Intra-Species Diversity.</title>
        <authorList>
            <person name="Sorbara M.T."/>
            <person name="Littmann E.R."/>
            <person name="Fontana E."/>
            <person name="Moody T.U."/>
            <person name="Kohout C.E."/>
            <person name="Gjonbalaj M."/>
            <person name="Eaton V."/>
            <person name="Seok R."/>
            <person name="Leiner I.M."/>
            <person name="Pamer E.G."/>
        </authorList>
    </citation>
    <scope>NUCLEOTIDE SEQUENCE [LARGE SCALE GENOMIC DNA]</scope>
    <source>
        <strain evidence="2 3">MSK.14.16</strain>
    </source>
</reference>
<accession>A0ABX2H1R7</accession>
<dbReference type="EMBL" id="JAAWUZ010000049">
    <property type="protein sequence ID" value="NSG30904.1"/>
    <property type="molecule type" value="Genomic_DNA"/>
</dbReference>
<name>A0ABX2H1R7_9FIRM</name>
<dbReference type="Proteomes" id="UP000821846">
    <property type="component" value="Unassembled WGS sequence"/>
</dbReference>
<dbReference type="Pfam" id="PF00534">
    <property type="entry name" value="Glycos_transf_1"/>
    <property type="match status" value="1"/>
</dbReference>
<protein>
    <submittedName>
        <fullName evidence="2">Glycosyltransferase</fullName>
    </submittedName>
</protein>
<proteinExistence type="predicted"/>
<dbReference type="PANTHER" id="PTHR12526">
    <property type="entry name" value="GLYCOSYLTRANSFERASE"/>
    <property type="match status" value="1"/>
</dbReference>
<comment type="caution">
    <text evidence="2">The sequence shown here is derived from an EMBL/GenBank/DDBJ whole genome shotgun (WGS) entry which is preliminary data.</text>
</comment>
<dbReference type="CDD" id="cd03811">
    <property type="entry name" value="GT4_GT28_WabH-like"/>
    <property type="match status" value="1"/>
</dbReference>
<feature type="domain" description="Glycosyl transferase family 1" evidence="1">
    <location>
        <begin position="214"/>
        <end position="370"/>
    </location>
</feature>
<dbReference type="Gene3D" id="3.40.50.2000">
    <property type="entry name" value="Glycogen Phosphorylase B"/>
    <property type="match status" value="2"/>
</dbReference>
<evidence type="ECO:0000313" key="2">
    <source>
        <dbReference type="EMBL" id="NSG30904.1"/>
    </source>
</evidence>
<dbReference type="InterPro" id="IPR001296">
    <property type="entry name" value="Glyco_trans_1"/>
</dbReference>
<organism evidence="2 3">
    <name type="scientific">Faecalicatena fissicatena</name>
    <dbReference type="NCBI Taxonomy" id="290055"/>
    <lineage>
        <taxon>Bacteria</taxon>
        <taxon>Bacillati</taxon>
        <taxon>Bacillota</taxon>
        <taxon>Clostridia</taxon>
        <taxon>Lachnospirales</taxon>
        <taxon>Lachnospiraceae</taxon>
        <taxon>Faecalicatena</taxon>
    </lineage>
</organism>
<evidence type="ECO:0000313" key="3">
    <source>
        <dbReference type="Proteomes" id="UP000821846"/>
    </source>
</evidence>
<gene>
    <name evidence="2" type="ORF">HFM93_11625</name>
</gene>